<dbReference type="Pfam" id="PF16770">
    <property type="entry name" value="RTT107_BRCT_5"/>
    <property type="match status" value="1"/>
</dbReference>
<dbReference type="Pfam" id="PF00533">
    <property type="entry name" value="BRCT"/>
    <property type="match status" value="1"/>
</dbReference>
<dbReference type="Gene3D" id="3.40.50.10190">
    <property type="entry name" value="BRCT domain"/>
    <property type="match status" value="5"/>
</dbReference>
<feature type="compositionally biased region" description="Low complexity" evidence="1">
    <location>
        <begin position="503"/>
        <end position="513"/>
    </location>
</feature>
<feature type="compositionally biased region" description="Basic residues" evidence="1">
    <location>
        <begin position="556"/>
        <end position="567"/>
    </location>
</feature>
<dbReference type="GO" id="GO:1990683">
    <property type="term" value="P:DNA double-strand break attachment to nuclear envelope"/>
    <property type="evidence" value="ECO:0007669"/>
    <property type="project" value="TreeGrafter"/>
</dbReference>
<dbReference type="InterPro" id="IPR053036">
    <property type="entry name" value="CellCycle_DNARepair_Reg"/>
</dbReference>
<sequence>MTIFPEREEGVFLNNSFTVIPGVISEQEETELKHLILSNGGIFIPLLKDGSVDQVAAHSHIVAAHADFPEYQEALDKDSHVVKPSWIYQSIAKGRHVAVRQHSPDPALIFQDVIITFGDLPRGDKDAITAGVLAMGGLYSSSMTKLVTHIVSLTEDSEKIRIVKSMKLPTKVVLPHWFDDCLKLGRKIYEGPYLLPEPEILNTESFTVRRPHSQTDLNGATSAVAGQPPSLTPPPSSPGEPSTPRRKLNAFIDKKIFFSHDLNVHEKLARTLKDLVERSGGTMTGNAEECDVYIGHYRDGHEYVTASRRRKTVGNLSWFYSVIMKNRWSNPMNKLLHYPIPREGVAGFEGMKISLSNYTGDARTYLENLIQVAGAEFTKTMRPDNTHLVTAHKSSEKCEAAQEWGVNIINHQWLEDSYAKCKAQSLSVPRYLHFPQKTNLSEIVGTTPIDLDKVEDLYFKENSDEEHLEVGAVKPPKPSPRKTVRATDTDNLGNGAERALSPTAARTGAGAATPSFRRSSSKENDVPTSTSRASKLKAQVELEKAMKDVAEFQKEQHRKGGVTHSRKRQIEEGKEVSDLHGFNSDGEVDVARVVKKAKTEPDQPPVVYKMLVTGDERWLGKAKKEAEDKKLLRSLGIQLVTDPAQCNLLVAPKLLRTRKFVTAIANAPEIVDKGYLDYVLFNKSLPSSGNYHLIDSQGEKRLGFQLHHALYRARENDHRLLRGWTIYVTDKVNGGYETYANIITANGGKAVPYRGRTGVTIPKRRLRPDEDGGAGAESQNQGGDEEVDYVYLVSGTEDEEVKMWTLFRNLAEKQGLEARIVKTDWLLNLAMAQKVQWSGKWELKEDQVPGWQGGD</sequence>
<dbReference type="FunFam" id="3.40.50.10190:FF:000048">
    <property type="entry name" value="DNA repair protein Rtt107"/>
    <property type="match status" value="1"/>
</dbReference>
<dbReference type="SMART" id="SM00292">
    <property type="entry name" value="BRCT"/>
    <property type="match status" value="5"/>
</dbReference>
<evidence type="ECO:0000313" key="3">
    <source>
        <dbReference type="EMBL" id="PSK45311.1"/>
    </source>
</evidence>
<feature type="domain" description="BRCT" evidence="2">
    <location>
        <begin position="7"/>
        <end position="104"/>
    </location>
</feature>
<dbReference type="CDD" id="cd18438">
    <property type="entry name" value="BRCT_BRC1_like_rpt4"/>
    <property type="match status" value="1"/>
</dbReference>
<keyword evidence="4" id="KW-1185">Reference proteome</keyword>
<dbReference type="Pfam" id="PF16589">
    <property type="entry name" value="BRCT_2"/>
    <property type="match status" value="1"/>
</dbReference>
<dbReference type="STRING" id="40998.A0A2P7ZAU0"/>
<dbReference type="InterPro" id="IPR001357">
    <property type="entry name" value="BRCT_dom"/>
</dbReference>
<dbReference type="Proteomes" id="UP000243723">
    <property type="component" value="Unassembled WGS sequence"/>
</dbReference>
<dbReference type="Pfam" id="PF12738">
    <property type="entry name" value="PTCB-BRCT"/>
    <property type="match status" value="1"/>
</dbReference>
<evidence type="ECO:0000313" key="4">
    <source>
        <dbReference type="Proteomes" id="UP000243723"/>
    </source>
</evidence>
<name>A0A2P7ZAU0_9PEZI</name>
<dbReference type="AlphaFoldDB" id="A0A2P7ZAU0"/>
<gene>
    <name evidence="3" type="ORF">B9Z65_2451</name>
</gene>
<feature type="region of interest" description="Disordered" evidence="1">
    <location>
        <begin position="553"/>
        <end position="583"/>
    </location>
</feature>
<evidence type="ECO:0000259" key="2">
    <source>
        <dbReference type="PROSITE" id="PS50172"/>
    </source>
</evidence>
<evidence type="ECO:0000256" key="1">
    <source>
        <dbReference type="SAM" id="MobiDB-lite"/>
    </source>
</evidence>
<dbReference type="GO" id="GO:0005634">
    <property type="term" value="C:nucleus"/>
    <property type="evidence" value="ECO:0007669"/>
    <property type="project" value="TreeGrafter"/>
</dbReference>
<accession>A0A2P7ZAU0</accession>
<proteinExistence type="predicted"/>
<feature type="compositionally biased region" description="Basic and acidic residues" evidence="1">
    <location>
        <begin position="568"/>
        <end position="578"/>
    </location>
</feature>
<reference evidence="3 4" key="1">
    <citation type="submission" date="2017-05" db="EMBL/GenBank/DDBJ databases">
        <title>Draft genome sequence of Elsinoe australis.</title>
        <authorList>
            <person name="Cheng Q."/>
        </authorList>
    </citation>
    <scope>NUCLEOTIDE SEQUENCE [LARGE SCALE GENOMIC DNA]</scope>
    <source>
        <strain evidence="3 4">NL1</strain>
    </source>
</reference>
<dbReference type="EMBL" id="NHZQ01000251">
    <property type="protein sequence ID" value="PSK45311.1"/>
    <property type="molecule type" value="Genomic_DNA"/>
</dbReference>
<protein>
    <submittedName>
        <fullName evidence="3">BRCT-containing protein 1</fullName>
    </submittedName>
</protein>
<feature type="domain" description="BRCT" evidence="2">
    <location>
        <begin position="348"/>
        <end position="420"/>
    </location>
</feature>
<dbReference type="PROSITE" id="PS50172">
    <property type="entry name" value="BRCT"/>
    <property type="match status" value="3"/>
</dbReference>
<feature type="region of interest" description="Disordered" evidence="1">
    <location>
        <begin position="464"/>
        <end position="534"/>
    </location>
</feature>
<dbReference type="CDD" id="cd18437">
    <property type="entry name" value="BRCT_BRC1_like_rpt3"/>
    <property type="match status" value="1"/>
</dbReference>
<dbReference type="InterPro" id="IPR036420">
    <property type="entry name" value="BRCT_dom_sf"/>
</dbReference>
<dbReference type="OrthoDB" id="342264at2759"/>
<dbReference type="SUPFAM" id="SSF52113">
    <property type="entry name" value="BRCT domain"/>
    <property type="match status" value="4"/>
</dbReference>
<dbReference type="PANTHER" id="PTHR47667:SF1">
    <property type="entry name" value="REGULATOR OF TY1 TRANSPOSITION PROTEIN 107"/>
    <property type="match status" value="1"/>
</dbReference>
<dbReference type="GO" id="GO:0035361">
    <property type="term" value="C:Cul8-RING ubiquitin ligase complex"/>
    <property type="evidence" value="ECO:0007669"/>
    <property type="project" value="TreeGrafter"/>
</dbReference>
<comment type="caution">
    <text evidence="3">The sequence shown here is derived from an EMBL/GenBank/DDBJ whole genome shotgun (WGS) entry which is preliminary data.</text>
</comment>
<dbReference type="GO" id="GO:0006302">
    <property type="term" value="P:double-strand break repair"/>
    <property type="evidence" value="ECO:0007669"/>
    <property type="project" value="TreeGrafter"/>
</dbReference>
<organism evidence="3 4">
    <name type="scientific">Elsinoe australis</name>
    <dbReference type="NCBI Taxonomy" id="40998"/>
    <lineage>
        <taxon>Eukaryota</taxon>
        <taxon>Fungi</taxon>
        <taxon>Dikarya</taxon>
        <taxon>Ascomycota</taxon>
        <taxon>Pezizomycotina</taxon>
        <taxon>Dothideomycetes</taxon>
        <taxon>Dothideomycetidae</taxon>
        <taxon>Myriangiales</taxon>
        <taxon>Elsinoaceae</taxon>
        <taxon>Elsinoe</taxon>
    </lineage>
</organism>
<dbReference type="CDD" id="cd18436">
    <property type="entry name" value="BRCT_BRC1_like_rpt2"/>
    <property type="match status" value="1"/>
</dbReference>
<dbReference type="PANTHER" id="PTHR47667">
    <property type="entry name" value="REGULATOR OF TY1 TRANSPOSITION PROTEIN 107"/>
    <property type="match status" value="1"/>
</dbReference>
<feature type="domain" description="BRCT" evidence="2">
    <location>
        <begin position="105"/>
        <end position="195"/>
    </location>
</feature>
<feature type="region of interest" description="Disordered" evidence="1">
    <location>
        <begin position="213"/>
        <end position="245"/>
    </location>
</feature>